<evidence type="ECO:0000256" key="3">
    <source>
        <dbReference type="ARBA" id="ARBA00023015"/>
    </source>
</evidence>
<organism evidence="9 10">
    <name type="scientific">Cinchona calisaya</name>
    <dbReference type="NCBI Taxonomy" id="153742"/>
    <lineage>
        <taxon>Eukaryota</taxon>
        <taxon>Viridiplantae</taxon>
        <taxon>Streptophyta</taxon>
        <taxon>Embryophyta</taxon>
        <taxon>Tracheophyta</taxon>
        <taxon>Spermatophyta</taxon>
        <taxon>Magnoliopsida</taxon>
        <taxon>eudicotyledons</taxon>
        <taxon>Gunneridae</taxon>
        <taxon>Pentapetalae</taxon>
        <taxon>asterids</taxon>
        <taxon>lamiids</taxon>
        <taxon>Gentianales</taxon>
        <taxon>Rubiaceae</taxon>
        <taxon>Cinchonoideae</taxon>
        <taxon>Cinchoneae</taxon>
        <taxon>Cinchona</taxon>
    </lineage>
</organism>
<dbReference type="InterPro" id="IPR045279">
    <property type="entry name" value="ARR-like"/>
</dbReference>
<name>A0ABD2YVV0_9GENT</name>
<comment type="caution">
    <text evidence="9">The sequence shown here is derived from an EMBL/GenBank/DDBJ whole genome shotgun (WGS) entry which is preliminary data.</text>
</comment>
<dbReference type="GO" id="GO:0005634">
    <property type="term" value="C:nucleus"/>
    <property type="evidence" value="ECO:0007669"/>
    <property type="project" value="UniProtKB-SubCell"/>
</dbReference>
<accession>A0ABD2YVV0</accession>
<dbReference type="InterPro" id="IPR011006">
    <property type="entry name" value="CheY-like_superfamily"/>
</dbReference>
<comment type="subcellular location">
    <subcellularLocation>
        <location evidence="1">Nucleus</location>
    </subcellularLocation>
</comment>
<dbReference type="PANTHER" id="PTHR43874:SF87">
    <property type="entry name" value="HTH MYB-TYPE DOMAIN-CONTAINING PROTEIN"/>
    <property type="match status" value="1"/>
</dbReference>
<evidence type="ECO:0000313" key="10">
    <source>
        <dbReference type="Proteomes" id="UP001630127"/>
    </source>
</evidence>
<dbReference type="SMART" id="SM00448">
    <property type="entry name" value="REC"/>
    <property type="match status" value="1"/>
</dbReference>
<dbReference type="InterPro" id="IPR001789">
    <property type="entry name" value="Sig_transdc_resp-reg_receiver"/>
</dbReference>
<dbReference type="CDD" id="cd17584">
    <property type="entry name" value="REC_typeB_ARR-like"/>
    <property type="match status" value="1"/>
</dbReference>
<comment type="caution">
    <text evidence="6">Lacks conserved residue(s) required for the propagation of feature annotation.</text>
</comment>
<dbReference type="InterPro" id="IPR009057">
    <property type="entry name" value="Homeodomain-like_sf"/>
</dbReference>
<dbReference type="Proteomes" id="UP001630127">
    <property type="component" value="Unassembled WGS sequence"/>
</dbReference>
<dbReference type="Pfam" id="PF00072">
    <property type="entry name" value="Response_reg"/>
    <property type="match status" value="1"/>
</dbReference>
<keyword evidence="5" id="KW-0539">Nucleus</keyword>
<gene>
    <name evidence="9" type="ORF">ACH5RR_030102</name>
</gene>
<keyword evidence="3" id="KW-0805">Transcription regulation</keyword>
<dbReference type="AlphaFoldDB" id="A0ABD2YVV0"/>
<keyword evidence="10" id="KW-1185">Reference proteome</keyword>
<evidence type="ECO:0000256" key="5">
    <source>
        <dbReference type="ARBA" id="ARBA00023242"/>
    </source>
</evidence>
<evidence type="ECO:0000256" key="2">
    <source>
        <dbReference type="ARBA" id="ARBA00023012"/>
    </source>
</evidence>
<dbReference type="PANTHER" id="PTHR43874">
    <property type="entry name" value="TWO-COMPONENT RESPONSE REGULATOR"/>
    <property type="match status" value="1"/>
</dbReference>
<dbReference type="EMBL" id="JBJUIK010000012">
    <property type="protein sequence ID" value="KAL3510701.1"/>
    <property type="molecule type" value="Genomic_DNA"/>
</dbReference>
<evidence type="ECO:0000256" key="1">
    <source>
        <dbReference type="ARBA" id="ARBA00004123"/>
    </source>
</evidence>
<keyword evidence="2" id="KW-0902">Two-component regulatory system</keyword>
<dbReference type="FunFam" id="1.10.10.60:FF:000007">
    <property type="entry name" value="Two-component response regulator"/>
    <property type="match status" value="1"/>
</dbReference>
<evidence type="ECO:0000256" key="7">
    <source>
        <dbReference type="SAM" id="MobiDB-lite"/>
    </source>
</evidence>
<sequence>MCRLFRKGLRWWLGEGVGSRGSEIGRRGRNREGRGVMDLASRGMVDMGAREDNGGDLGIGVDGFRGSGRCSVDLVGGEKEWGAVLSPSAFVIPNAAQGLHVLLVDHDTNCLMHMASVLQQKSYKVTTTGHASMALTLIREREFPCDLVIAEVDMPDMSGFTLLNQILLIKQDIAIILMSSNGGMEIAIRALNEGACFFLFKPASPQDLIRVWQHVFSKRGQSTNLSNVAENNKENQTLQIEKSCDEDDNAQTFYRDPNKGKAPCLDEGMKKPKNVVHNKEKLIFGGIDKRPRDGIDLGKRKNVEKFGKEKKDDGNGKRAKDDNLGKMINVEKGRMKKDCDDESSPKKRSPRMTWTAELHEKFLQAYARLGEYKAQPRTILKEMDVPDLERRHVASHLQKHRMQTKKIREKLLKDPPMFESIILGRPTPPLLSLMLTKPSKYFHSLNPSTFGPPKIAYPPPQNNLNRGTAYYQMDRLKSLFSNKPTTNLPRTSSNHYFRANSGNQELPVMNPQLNYVNSGNQELPIMNPLLNSADQSGNQVVYSFGGNNNNNSNIANNNATPSDYNFGINNIDALIESWKNELAGALGSDPKLHQEVDSLAKYNNVVVDPPQSLKNEPPSIGFSTACEELAPAEARDRFNMEEQNYSYEEIAKFFDDSYGGCEGVKGPSSETPKESLANNDNGNVADMMKGFETEDYTEFLNIFSDYEDDLL</sequence>
<evidence type="ECO:0000256" key="4">
    <source>
        <dbReference type="ARBA" id="ARBA00023163"/>
    </source>
</evidence>
<dbReference type="Gene3D" id="1.10.10.60">
    <property type="entry name" value="Homeodomain-like"/>
    <property type="match status" value="1"/>
</dbReference>
<dbReference type="PROSITE" id="PS50110">
    <property type="entry name" value="RESPONSE_REGULATORY"/>
    <property type="match status" value="1"/>
</dbReference>
<dbReference type="SUPFAM" id="SSF46689">
    <property type="entry name" value="Homeodomain-like"/>
    <property type="match status" value="1"/>
</dbReference>
<dbReference type="GO" id="GO:0000160">
    <property type="term" value="P:phosphorelay signal transduction system"/>
    <property type="evidence" value="ECO:0007669"/>
    <property type="project" value="UniProtKB-KW"/>
</dbReference>
<dbReference type="SUPFAM" id="SSF52172">
    <property type="entry name" value="CheY-like"/>
    <property type="match status" value="1"/>
</dbReference>
<evidence type="ECO:0000259" key="8">
    <source>
        <dbReference type="PROSITE" id="PS50110"/>
    </source>
</evidence>
<evidence type="ECO:0000313" key="9">
    <source>
        <dbReference type="EMBL" id="KAL3510701.1"/>
    </source>
</evidence>
<protein>
    <recommendedName>
        <fullName evidence="8">Response regulatory domain-containing protein</fullName>
    </recommendedName>
</protein>
<dbReference type="InterPro" id="IPR001005">
    <property type="entry name" value="SANT/Myb"/>
</dbReference>
<dbReference type="InterPro" id="IPR006447">
    <property type="entry name" value="Myb_dom_plants"/>
</dbReference>
<reference evidence="9 10" key="1">
    <citation type="submission" date="2024-11" db="EMBL/GenBank/DDBJ databases">
        <title>A near-complete genome assembly of Cinchona calisaya.</title>
        <authorList>
            <person name="Lian D.C."/>
            <person name="Zhao X.W."/>
            <person name="Wei L."/>
        </authorList>
    </citation>
    <scope>NUCLEOTIDE SEQUENCE [LARGE SCALE GENOMIC DNA]</scope>
    <source>
        <tissue evidence="9">Nenye</tissue>
    </source>
</reference>
<dbReference type="Gene3D" id="3.40.50.2300">
    <property type="match status" value="1"/>
</dbReference>
<keyword evidence="4" id="KW-0804">Transcription</keyword>
<feature type="domain" description="Response regulatory" evidence="8">
    <location>
        <begin position="100"/>
        <end position="216"/>
    </location>
</feature>
<feature type="compositionally biased region" description="Basic and acidic residues" evidence="7">
    <location>
        <begin position="306"/>
        <end position="345"/>
    </location>
</feature>
<dbReference type="NCBIfam" id="TIGR01557">
    <property type="entry name" value="myb_SHAQKYF"/>
    <property type="match status" value="1"/>
</dbReference>
<evidence type="ECO:0000256" key="6">
    <source>
        <dbReference type="PROSITE-ProRule" id="PRU00169"/>
    </source>
</evidence>
<dbReference type="Pfam" id="PF00249">
    <property type="entry name" value="Myb_DNA-binding"/>
    <property type="match status" value="1"/>
</dbReference>
<proteinExistence type="predicted"/>
<feature type="region of interest" description="Disordered" evidence="7">
    <location>
        <begin position="306"/>
        <end position="351"/>
    </location>
</feature>